<dbReference type="GO" id="GO:0005524">
    <property type="term" value="F:ATP binding"/>
    <property type="evidence" value="ECO:0007669"/>
    <property type="project" value="UniProtKB-KW"/>
</dbReference>
<comment type="miscellaneous">
    <text evidence="8">The reaction proceeds by a bi uni uni bi ping pong mechanism.</text>
</comment>
<comment type="subunit">
    <text evidence="8">Homodimer.</text>
</comment>
<comment type="subcellular location">
    <subcellularLocation>
        <location evidence="8">Cytoplasm</location>
    </subcellularLocation>
</comment>
<dbReference type="CDD" id="cd00560">
    <property type="entry name" value="PanC"/>
    <property type="match status" value="1"/>
</dbReference>
<organism evidence="9">
    <name type="scientific">Burkholderia sp. (strain CCGE1003)</name>
    <dbReference type="NCBI Taxonomy" id="640512"/>
    <lineage>
        <taxon>Bacteria</taxon>
        <taxon>Pseudomonadati</taxon>
        <taxon>Pseudomonadota</taxon>
        <taxon>Betaproteobacteria</taxon>
        <taxon>Burkholderiales</taxon>
        <taxon>Burkholderiaceae</taxon>
        <taxon>Burkholderia</taxon>
    </lineage>
</organism>
<dbReference type="HOGENOM" id="CLU_047148_0_0_4"/>
<dbReference type="Gene3D" id="3.30.1300.10">
    <property type="entry name" value="Pantoate-beta-alanine ligase, C-terminal domain"/>
    <property type="match status" value="1"/>
</dbReference>
<dbReference type="NCBIfam" id="TIGR00018">
    <property type="entry name" value="panC"/>
    <property type="match status" value="1"/>
</dbReference>
<dbReference type="EC" id="6.3.2.1" evidence="8"/>
<dbReference type="KEGG" id="bgf:BC1003_0871"/>
<comment type="catalytic activity">
    <reaction evidence="7 8">
        <text>(R)-pantoate + beta-alanine + ATP = (R)-pantothenate + AMP + diphosphate + H(+)</text>
        <dbReference type="Rhea" id="RHEA:10912"/>
        <dbReference type="ChEBI" id="CHEBI:15378"/>
        <dbReference type="ChEBI" id="CHEBI:15980"/>
        <dbReference type="ChEBI" id="CHEBI:29032"/>
        <dbReference type="ChEBI" id="CHEBI:30616"/>
        <dbReference type="ChEBI" id="CHEBI:33019"/>
        <dbReference type="ChEBI" id="CHEBI:57966"/>
        <dbReference type="ChEBI" id="CHEBI:456215"/>
        <dbReference type="EC" id="6.3.2.1"/>
    </reaction>
</comment>
<dbReference type="GO" id="GO:0004592">
    <property type="term" value="F:pantoate-beta-alanine ligase activity"/>
    <property type="evidence" value="ECO:0007669"/>
    <property type="project" value="UniProtKB-UniRule"/>
</dbReference>
<dbReference type="AlphaFoldDB" id="E1TB00"/>
<proteinExistence type="inferred from homology"/>
<protein>
    <recommendedName>
        <fullName evidence="8">Pantothenate synthetase</fullName>
        <shortName evidence="8">PS</shortName>
        <ecNumber evidence="8">6.3.2.1</ecNumber>
    </recommendedName>
    <alternativeName>
        <fullName evidence="8">Pantoate--beta-alanine ligase</fullName>
    </alternativeName>
    <alternativeName>
        <fullName evidence="8">Pantoate-activating enzyme</fullName>
    </alternativeName>
</protein>
<dbReference type="STRING" id="640512.BC1003_0871"/>
<accession>E1TB00</accession>
<feature type="binding site" evidence="8">
    <location>
        <begin position="241"/>
        <end position="244"/>
    </location>
    <ligand>
        <name>ATP</name>
        <dbReference type="ChEBI" id="CHEBI:30616"/>
    </ligand>
</feature>
<dbReference type="InterPro" id="IPR004821">
    <property type="entry name" value="Cyt_trans-like"/>
</dbReference>
<feature type="binding site" evidence="8">
    <location>
        <begin position="204"/>
        <end position="207"/>
    </location>
    <ligand>
        <name>ATP</name>
        <dbReference type="ChEBI" id="CHEBI:30616"/>
    </ligand>
</feature>
<keyword evidence="4 8" id="KW-0566">Pantothenate biosynthesis</keyword>
<keyword evidence="6 8" id="KW-0067">ATP-binding</keyword>
<comment type="similarity">
    <text evidence="2 8">Belongs to the pantothenate synthetase family.</text>
</comment>
<evidence type="ECO:0000313" key="9">
    <source>
        <dbReference type="EMBL" id="ADN56855.1"/>
    </source>
</evidence>
<dbReference type="eggNOG" id="COG0414">
    <property type="taxonomic scope" value="Bacteria"/>
</dbReference>
<feature type="binding site" evidence="8">
    <location>
        <position position="117"/>
    </location>
    <ligand>
        <name>beta-alanine</name>
        <dbReference type="ChEBI" id="CHEBI:57966"/>
    </ligand>
</feature>
<dbReference type="PANTHER" id="PTHR21299">
    <property type="entry name" value="CYTIDYLATE KINASE/PANTOATE-BETA-ALANINE LIGASE"/>
    <property type="match status" value="1"/>
</dbReference>
<comment type="pathway">
    <text evidence="1 8">Cofactor biosynthesis; (R)-pantothenate biosynthesis; (R)-pantothenate from (R)-pantoate and beta-alanine: step 1/1.</text>
</comment>
<feature type="active site" description="Proton donor" evidence="8">
    <location>
        <position position="93"/>
    </location>
</feature>
<dbReference type="Pfam" id="PF02569">
    <property type="entry name" value="Pantoate_ligase"/>
    <property type="match status" value="1"/>
</dbReference>
<feature type="binding site" evidence="8">
    <location>
        <position position="210"/>
    </location>
    <ligand>
        <name>(R)-pantoate</name>
        <dbReference type="ChEBI" id="CHEBI:15980"/>
    </ligand>
</feature>
<feature type="binding site" evidence="8">
    <location>
        <position position="117"/>
    </location>
    <ligand>
        <name>(R)-pantoate</name>
        <dbReference type="ChEBI" id="CHEBI:15980"/>
    </ligand>
</feature>
<dbReference type="GO" id="GO:0005829">
    <property type="term" value="C:cytosol"/>
    <property type="evidence" value="ECO:0007669"/>
    <property type="project" value="TreeGrafter"/>
</dbReference>
<dbReference type="UniPathway" id="UPA00028">
    <property type="reaction ID" value="UER00005"/>
</dbReference>
<keyword evidence="3 8" id="KW-0436">Ligase</keyword>
<dbReference type="InterPro" id="IPR014729">
    <property type="entry name" value="Rossmann-like_a/b/a_fold"/>
</dbReference>
<gene>
    <name evidence="8" type="primary">panC</name>
    <name evidence="9" type="ordered locus">BC1003_0871</name>
</gene>
<evidence type="ECO:0000256" key="6">
    <source>
        <dbReference type="ARBA" id="ARBA00022840"/>
    </source>
</evidence>
<evidence type="ECO:0000256" key="1">
    <source>
        <dbReference type="ARBA" id="ARBA00004990"/>
    </source>
</evidence>
<evidence type="ECO:0000256" key="3">
    <source>
        <dbReference type="ARBA" id="ARBA00022598"/>
    </source>
</evidence>
<dbReference type="InterPro" id="IPR042176">
    <property type="entry name" value="Pantoate_ligase_C"/>
</dbReference>
<name>E1TB00_BURSG</name>
<sequence>MPARPLSRRRSGLISVQPAAKSTTIPRFEPVITSEAAGRATGQGRCVNPVSRRARNPRPIMKVISSIHELRDQLRGQNRTAFVPTMGNLHEGHLSLMRLARQHGDPVVASIFVNRLQFGPNEDFDKYPRTLEADIEKLQKENVYVLFAPTERDLYPEPQEYRVHPPHDLGDILEGEFRPGFFQGVCTVVMKLMSCVQPRVAVFGKKDYQQLMIVRRMCHQFALPTDIVAAETVRDTDGLALSSRNRYLEPAERVEAPMLAAELNRVRDAVLAGERDFAALERAAMASLSARGWQPDYVAVRKRSNLLPPGPQDANAELVVLAAAKLGATRLIDNLEI</sequence>
<evidence type="ECO:0000256" key="4">
    <source>
        <dbReference type="ARBA" id="ARBA00022655"/>
    </source>
</evidence>
<evidence type="ECO:0000256" key="2">
    <source>
        <dbReference type="ARBA" id="ARBA00009256"/>
    </source>
</evidence>
<feature type="binding site" evidence="8">
    <location>
        <position position="233"/>
    </location>
    <ligand>
        <name>ATP</name>
        <dbReference type="ChEBI" id="CHEBI:30616"/>
    </ligand>
</feature>
<evidence type="ECO:0000256" key="7">
    <source>
        <dbReference type="ARBA" id="ARBA00048258"/>
    </source>
</evidence>
<dbReference type="NCBIfam" id="TIGR00125">
    <property type="entry name" value="cyt_tran_rel"/>
    <property type="match status" value="1"/>
</dbReference>
<dbReference type="EMBL" id="CP002217">
    <property type="protein sequence ID" value="ADN56855.1"/>
    <property type="molecule type" value="Genomic_DNA"/>
</dbReference>
<dbReference type="SUPFAM" id="SSF52374">
    <property type="entry name" value="Nucleotidylyl transferase"/>
    <property type="match status" value="1"/>
</dbReference>
<dbReference type="GO" id="GO:0015940">
    <property type="term" value="P:pantothenate biosynthetic process"/>
    <property type="evidence" value="ECO:0007669"/>
    <property type="project" value="UniProtKB-UniRule"/>
</dbReference>
<feature type="binding site" evidence="8">
    <location>
        <begin position="86"/>
        <end position="93"/>
    </location>
    <ligand>
        <name>ATP</name>
        <dbReference type="ChEBI" id="CHEBI:30616"/>
    </ligand>
</feature>
<dbReference type="Gene3D" id="3.40.50.620">
    <property type="entry name" value="HUPs"/>
    <property type="match status" value="1"/>
</dbReference>
<keyword evidence="8" id="KW-0963">Cytoplasm</keyword>
<dbReference type="InterPro" id="IPR003721">
    <property type="entry name" value="Pantoate_ligase"/>
</dbReference>
<keyword evidence="5 8" id="KW-0547">Nucleotide-binding</keyword>
<evidence type="ECO:0000256" key="8">
    <source>
        <dbReference type="HAMAP-Rule" id="MF_00158"/>
    </source>
</evidence>
<dbReference type="PANTHER" id="PTHR21299:SF1">
    <property type="entry name" value="PANTOATE--BETA-ALANINE LIGASE"/>
    <property type="match status" value="1"/>
</dbReference>
<evidence type="ECO:0000256" key="5">
    <source>
        <dbReference type="ARBA" id="ARBA00022741"/>
    </source>
</evidence>
<reference evidence="9" key="1">
    <citation type="submission" date="2010-09" db="EMBL/GenBank/DDBJ databases">
        <title>Complete sequence of chromosome1 of Burkholderia sp. CCGE1003.</title>
        <authorList>
            <consortium name="US DOE Joint Genome Institute"/>
            <person name="Lucas S."/>
            <person name="Copeland A."/>
            <person name="Lapidus A."/>
            <person name="Cheng J.-F."/>
            <person name="Bruce D."/>
            <person name="Goodwin L."/>
            <person name="Pitluck S."/>
            <person name="Daligault H."/>
            <person name="Davenport K."/>
            <person name="Detter J.C."/>
            <person name="Han C."/>
            <person name="Tapia R."/>
            <person name="Land M."/>
            <person name="Hauser L."/>
            <person name="Jeffries C."/>
            <person name="Kyrpides N."/>
            <person name="Ivanova N."/>
            <person name="Ovchinnikova G."/>
            <person name="Martinez-Romero E."/>
            <person name="Rogel M.A."/>
            <person name="Auchtung J."/>
            <person name="Tiedje J.M."/>
            <person name="Woyke T."/>
        </authorList>
    </citation>
    <scope>NUCLEOTIDE SEQUENCE</scope>
    <source>
        <strain evidence="9">CCGE1003</strain>
    </source>
</reference>
<dbReference type="HAMAP" id="MF_00158">
    <property type="entry name" value="PanC"/>
    <property type="match status" value="1"/>
</dbReference>
<comment type="function">
    <text evidence="8">Catalyzes the condensation of pantoate with beta-alanine in an ATP-dependent reaction via a pantoyl-adenylate intermediate.</text>
</comment>